<organism evidence="2 3">
    <name type="scientific">Botryotinia fuckeliana (strain T4)</name>
    <name type="common">Noble rot fungus</name>
    <name type="synonym">Botrytis cinerea</name>
    <dbReference type="NCBI Taxonomy" id="999810"/>
    <lineage>
        <taxon>Eukaryota</taxon>
        <taxon>Fungi</taxon>
        <taxon>Dikarya</taxon>
        <taxon>Ascomycota</taxon>
        <taxon>Pezizomycotina</taxon>
        <taxon>Leotiomycetes</taxon>
        <taxon>Helotiales</taxon>
        <taxon>Sclerotiniaceae</taxon>
        <taxon>Botrytis</taxon>
    </lineage>
</organism>
<gene>
    <name evidence="2" type="ORF">BofuT4_uP091210.1</name>
</gene>
<dbReference type="AlphaFoldDB" id="G2YF41"/>
<sequence length="39" mass="4614">MIDLKTDIEEEVMEDGKRQQSRTIPRHTRSQDEFGVLKP</sequence>
<name>G2YF41_BOTF4</name>
<reference evidence="3" key="1">
    <citation type="journal article" date="2011" name="PLoS Genet.">
        <title>Genomic analysis of the necrotrophic fungal pathogens Sclerotinia sclerotiorum and Botrytis cinerea.</title>
        <authorList>
            <person name="Amselem J."/>
            <person name="Cuomo C.A."/>
            <person name="van Kan J.A."/>
            <person name="Viaud M."/>
            <person name="Benito E.P."/>
            <person name="Couloux A."/>
            <person name="Coutinho P.M."/>
            <person name="de Vries R.P."/>
            <person name="Dyer P.S."/>
            <person name="Fillinger S."/>
            <person name="Fournier E."/>
            <person name="Gout L."/>
            <person name="Hahn M."/>
            <person name="Kohn L."/>
            <person name="Lapalu N."/>
            <person name="Plummer K.M."/>
            <person name="Pradier J.M."/>
            <person name="Quevillon E."/>
            <person name="Sharon A."/>
            <person name="Simon A."/>
            <person name="ten Have A."/>
            <person name="Tudzynski B."/>
            <person name="Tudzynski P."/>
            <person name="Wincker P."/>
            <person name="Andrew M."/>
            <person name="Anthouard V."/>
            <person name="Beever R.E."/>
            <person name="Beffa R."/>
            <person name="Benoit I."/>
            <person name="Bouzid O."/>
            <person name="Brault B."/>
            <person name="Chen Z."/>
            <person name="Choquer M."/>
            <person name="Collemare J."/>
            <person name="Cotton P."/>
            <person name="Danchin E.G."/>
            <person name="Da Silva C."/>
            <person name="Gautier A."/>
            <person name="Giraud C."/>
            <person name="Giraud T."/>
            <person name="Gonzalez C."/>
            <person name="Grossetete S."/>
            <person name="Guldener U."/>
            <person name="Henrissat B."/>
            <person name="Howlett B.J."/>
            <person name="Kodira C."/>
            <person name="Kretschmer M."/>
            <person name="Lappartient A."/>
            <person name="Leroch M."/>
            <person name="Levis C."/>
            <person name="Mauceli E."/>
            <person name="Neuveglise C."/>
            <person name="Oeser B."/>
            <person name="Pearson M."/>
            <person name="Poulain J."/>
            <person name="Poussereau N."/>
            <person name="Quesneville H."/>
            <person name="Rascle C."/>
            <person name="Schumacher J."/>
            <person name="Segurens B."/>
            <person name="Sexton A."/>
            <person name="Silva E."/>
            <person name="Sirven C."/>
            <person name="Soanes D.M."/>
            <person name="Talbot N.J."/>
            <person name="Templeton M."/>
            <person name="Yandava C."/>
            <person name="Yarden O."/>
            <person name="Zeng Q."/>
            <person name="Rollins J.A."/>
            <person name="Lebrun M.H."/>
            <person name="Dickman M."/>
        </authorList>
    </citation>
    <scope>NUCLEOTIDE SEQUENCE [LARGE SCALE GENOMIC DNA]</scope>
    <source>
        <strain evidence="3">T4</strain>
    </source>
</reference>
<accession>G2YF41</accession>
<protein>
    <submittedName>
        <fullName evidence="2">Uncharacterized protein</fullName>
    </submittedName>
</protein>
<dbReference type="HOGENOM" id="CLU_3319961_0_0_1"/>
<evidence type="ECO:0000256" key="1">
    <source>
        <dbReference type="SAM" id="MobiDB-lite"/>
    </source>
</evidence>
<feature type="region of interest" description="Disordered" evidence="1">
    <location>
        <begin position="1"/>
        <end position="39"/>
    </location>
</feature>
<dbReference type="InParanoid" id="G2YF41"/>
<evidence type="ECO:0000313" key="2">
    <source>
        <dbReference type="EMBL" id="CCD50434.1"/>
    </source>
</evidence>
<dbReference type="Proteomes" id="UP000008177">
    <property type="component" value="Unplaced contigs"/>
</dbReference>
<dbReference type="EMBL" id="FQ790325">
    <property type="protein sequence ID" value="CCD50434.1"/>
    <property type="molecule type" value="Genomic_DNA"/>
</dbReference>
<proteinExistence type="predicted"/>
<evidence type="ECO:0000313" key="3">
    <source>
        <dbReference type="Proteomes" id="UP000008177"/>
    </source>
</evidence>